<keyword evidence="1" id="KW-0175">Coiled coil</keyword>
<dbReference type="Proteomes" id="UP000321089">
    <property type="component" value="Unassembled WGS sequence"/>
</dbReference>
<feature type="coiled-coil region" evidence="1">
    <location>
        <begin position="86"/>
        <end position="153"/>
    </location>
</feature>
<proteinExistence type="predicted"/>
<dbReference type="AlphaFoldDB" id="A0A512TNU8"/>
<sequence>MKRKINIKLILIFFILVASVSVGVTKYIQNNNADYDIYYGTAEAEKINISTEIGGRIKEIKINEGEKVKQGDLVATIYSTDSSLNLQGAEISIKNAENNLAKIQDGNRVEEIKAQEALVNQAQAQLKQGETALEKAQNDVSAAQNNYDYKKKRYDDAVTLYESGASTKNNVDMAKNDLDNVSSTLDNAKVSLKGVQAQVDSYKAQVDAATQKLNLLVDGASERDKNAAEYNLDQAKNNYDISKSQLDKGNMFAFTDGTIQSVNFNPGEYLTPGSSIATLVDDENLWVKIFVPESVLSKINIDQEVVLKSDFLKDKIINGKITYISPEAEFTPMNIVTKKDRMKLVYEVKIKILDNLDVVKRGMLFSVNL</sequence>
<dbReference type="Pfam" id="PF25990">
    <property type="entry name" value="Beta-barrel_YknX"/>
    <property type="match status" value="1"/>
</dbReference>
<evidence type="ECO:0000313" key="4">
    <source>
        <dbReference type="EMBL" id="NAS19873.1"/>
    </source>
</evidence>
<dbReference type="InterPro" id="IPR058636">
    <property type="entry name" value="Beta-barrel_YknX"/>
</dbReference>
<dbReference type="PANTHER" id="PTHR30438">
    <property type="entry name" value="36 KDA ANTIGEN-RELATED"/>
    <property type="match status" value="1"/>
</dbReference>
<protein>
    <submittedName>
        <fullName evidence="3">Hemolysin secretion protein D</fullName>
    </submittedName>
    <submittedName>
        <fullName evidence="4">HlyD family efflux transporter periplasmic adaptor subunit</fullName>
    </submittedName>
</protein>
<feature type="coiled-coil region" evidence="1">
    <location>
        <begin position="185"/>
        <end position="245"/>
    </location>
</feature>
<evidence type="ECO:0000259" key="2">
    <source>
        <dbReference type="Pfam" id="PF25990"/>
    </source>
</evidence>
<name>A0A512TNU8_CLOBU</name>
<dbReference type="Gene3D" id="1.10.287.470">
    <property type="entry name" value="Helix hairpin bin"/>
    <property type="match status" value="1"/>
</dbReference>
<dbReference type="Gene3D" id="2.40.50.100">
    <property type="match status" value="1"/>
</dbReference>
<evidence type="ECO:0000313" key="3">
    <source>
        <dbReference type="EMBL" id="GEQ21741.1"/>
    </source>
</evidence>
<dbReference type="Gene3D" id="2.40.30.170">
    <property type="match status" value="1"/>
</dbReference>
<dbReference type="SUPFAM" id="SSF111369">
    <property type="entry name" value="HlyD-like secretion proteins"/>
    <property type="match status" value="2"/>
</dbReference>
<dbReference type="GO" id="GO:0005886">
    <property type="term" value="C:plasma membrane"/>
    <property type="evidence" value="ECO:0007669"/>
    <property type="project" value="TreeGrafter"/>
</dbReference>
<evidence type="ECO:0000256" key="1">
    <source>
        <dbReference type="SAM" id="Coils"/>
    </source>
</evidence>
<feature type="domain" description="YknX-like beta-barrel" evidence="2">
    <location>
        <begin position="291"/>
        <end position="367"/>
    </location>
</feature>
<comment type="caution">
    <text evidence="3">The sequence shown here is derived from an EMBL/GenBank/DDBJ whole genome shotgun (WGS) entry which is preliminary data.</text>
</comment>
<gene>
    <name evidence="3" type="primary">ybhG</name>
    <name evidence="3" type="ORF">CBU02nite_22470</name>
    <name evidence="4" type="ORF">GND98_019105</name>
</gene>
<organism evidence="3 5">
    <name type="scientific">Clostridium butyricum</name>
    <dbReference type="NCBI Taxonomy" id="1492"/>
    <lineage>
        <taxon>Bacteria</taxon>
        <taxon>Bacillati</taxon>
        <taxon>Bacillota</taxon>
        <taxon>Clostridia</taxon>
        <taxon>Eubacteriales</taxon>
        <taxon>Clostridiaceae</taxon>
        <taxon>Clostridium</taxon>
    </lineage>
</organism>
<dbReference type="EMBL" id="WOFV02000118">
    <property type="protein sequence ID" value="NAS19873.1"/>
    <property type="molecule type" value="Genomic_DNA"/>
</dbReference>
<dbReference type="RefSeq" id="WP_146868551.1">
    <property type="nucleotide sequence ID" value="NZ_BKBC01000031.1"/>
</dbReference>
<dbReference type="Proteomes" id="UP000474042">
    <property type="component" value="Unassembled WGS sequence"/>
</dbReference>
<dbReference type="PANTHER" id="PTHR30438:SF2">
    <property type="entry name" value="MEMBRANE PROTEIN"/>
    <property type="match status" value="1"/>
</dbReference>
<dbReference type="EMBL" id="BKBC01000031">
    <property type="protein sequence ID" value="GEQ21741.1"/>
    <property type="molecule type" value="Genomic_DNA"/>
</dbReference>
<evidence type="ECO:0000313" key="5">
    <source>
        <dbReference type="Proteomes" id="UP000321089"/>
    </source>
</evidence>
<reference evidence="4 6" key="2">
    <citation type="submission" date="2020-01" db="EMBL/GenBank/DDBJ databases">
        <title>Genome sequence of a 1,3-propanediol producer, Clostridium butyricum S3.</title>
        <authorList>
            <person name="Zhou J."/>
        </authorList>
    </citation>
    <scope>NUCLEOTIDE SEQUENCE [LARGE SCALE GENOMIC DNA]</scope>
    <source>
        <strain evidence="4 6">S3</strain>
    </source>
</reference>
<reference evidence="3 5" key="1">
    <citation type="submission" date="2019-07" db="EMBL/GenBank/DDBJ databases">
        <title>Whole genome shotgun sequence of Clostridium butyricum NBRC 3858.</title>
        <authorList>
            <person name="Hosoyama A."/>
            <person name="Uohara A."/>
            <person name="Ohji S."/>
            <person name="Ichikawa N."/>
        </authorList>
    </citation>
    <scope>NUCLEOTIDE SEQUENCE [LARGE SCALE GENOMIC DNA]</scope>
    <source>
        <strain evidence="3 5">NBRC 3858</strain>
    </source>
</reference>
<accession>A0A512TNU8</accession>
<evidence type="ECO:0000313" key="6">
    <source>
        <dbReference type="Proteomes" id="UP000474042"/>
    </source>
</evidence>